<dbReference type="InterPro" id="IPR052344">
    <property type="entry name" value="Transposase-related"/>
</dbReference>
<evidence type="ECO:0000313" key="3">
    <source>
        <dbReference type="EMBL" id="SCM58984.1"/>
    </source>
</evidence>
<dbReference type="EMBL" id="LT608328">
    <property type="protein sequence ID" value="SCM58984.1"/>
    <property type="molecule type" value="Genomic_DNA"/>
</dbReference>
<dbReference type="InterPro" id="IPR004291">
    <property type="entry name" value="Transposase_IS66_central"/>
</dbReference>
<dbReference type="RefSeq" id="WP_071137352.1">
    <property type="nucleotide sequence ID" value="NZ_LT608328.1"/>
</dbReference>
<dbReference type="STRING" id="1642646.ING2E5A_2171"/>
<keyword evidence="4" id="KW-1185">Reference proteome</keyword>
<accession>A0A1G4G8W9</accession>
<evidence type="ECO:0000259" key="1">
    <source>
        <dbReference type="Pfam" id="PF03050"/>
    </source>
</evidence>
<protein>
    <submittedName>
        <fullName evidence="3">Uncharacterized protein</fullName>
    </submittedName>
</protein>
<dbReference type="KEGG" id="pmuc:ING2E5A_2171"/>
<dbReference type="AlphaFoldDB" id="A0A1G4G8W9"/>
<organism evidence="3 4">
    <name type="scientific">Petrimonas mucosa</name>
    <dbReference type="NCBI Taxonomy" id="1642646"/>
    <lineage>
        <taxon>Bacteria</taxon>
        <taxon>Pseudomonadati</taxon>
        <taxon>Bacteroidota</taxon>
        <taxon>Bacteroidia</taxon>
        <taxon>Bacteroidales</taxon>
        <taxon>Dysgonomonadaceae</taxon>
        <taxon>Petrimonas</taxon>
    </lineage>
</organism>
<evidence type="ECO:0000259" key="2">
    <source>
        <dbReference type="Pfam" id="PF13007"/>
    </source>
</evidence>
<feature type="domain" description="Transposase IS66 central" evidence="1">
    <location>
        <begin position="214"/>
        <end position="495"/>
    </location>
</feature>
<proteinExistence type="predicted"/>
<feature type="domain" description="Transposase TnpC homeodomain" evidence="2">
    <location>
        <begin position="60"/>
        <end position="140"/>
    </location>
</feature>
<gene>
    <name evidence="3" type="ORF">ING2E5A_2171</name>
</gene>
<dbReference type="Proteomes" id="UP000178485">
    <property type="component" value="Chromosome i"/>
</dbReference>
<reference evidence="3 4" key="1">
    <citation type="submission" date="2016-08" db="EMBL/GenBank/DDBJ databases">
        <authorList>
            <person name="Seilhamer J.J."/>
        </authorList>
    </citation>
    <scope>NUCLEOTIDE SEQUENCE [LARGE SCALE GENOMIC DNA]</scope>
    <source>
        <strain evidence="3">ING2-E5A</strain>
    </source>
</reference>
<evidence type="ECO:0000313" key="4">
    <source>
        <dbReference type="Proteomes" id="UP000178485"/>
    </source>
</evidence>
<dbReference type="InterPro" id="IPR024463">
    <property type="entry name" value="Transposase_TnpC_homeodom"/>
</dbReference>
<dbReference type="Pfam" id="PF03050">
    <property type="entry name" value="DDE_Tnp_IS66"/>
    <property type="match status" value="1"/>
</dbReference>
<name>A0A1G4G8W9_9BACT</name>
<dbReference type="Pfam" id="PF13007">
    <property type="entry name" value="LZ_Tnp_IS66"/>
    <property type="match status" value="1"/>
</dbReference>
<dbReference type="PANTHER" id="PTHR33678:SF1">
    <property type="entry name" value="BLL1576 PROTEIN"/>
    <property type="match status" value="1"/>
</dbReference>
<dbReference type="PANTHER" id="PTHR33678">
    <property type="entry name" value="BLL1576 PROTEIN"/>
    <property type="match status" value="1"/>
</dbReference>
<sequence>MQENKENPNELLELLLEKCDHLYQENMLLRGKLEDRTDVDALKSSYEKTISEKDTKIVDLEKQVAYLRRRIWGKSSERYIQEDPQQRRIDFDGFDLLPGEIELVEAARAEIETFRERRVKERVKRKPVRKPLSEDFPRIEEHLYPDEINDNMDAWTELEPEVTEVLEYEPGKCYVRKIVRHKYVLKSKPSRESEEKSSLIVTASLPTRYQPIARSYAGASLLAELMINKYVNHLPFYRQIQMMKQLGANLPPPTVNDWFKDTADLLRPLYYRLKELVLATDYIQVDETTVPVINNEKHKTVNGYMWMVRSVMDSQLFFHYDHGSRAQNVALSLLNDFRGAMQTDGYAVYKMYEQKKGVLPLGCWAHARRKFTESLKNDKSRAEYALEQIGLLYEVEREADDKNLSYEDRAKLRESLAYPIMVAFEKWLVREYEKVLPKSPIGKAIKYTYDIYHRLTRYHLDGRYRIDNNLAENSLRGLALGRKNYLFCGNHDAAEDAAVMYSLLGCCKAADVNFRDWMVYVLSRIHDYDEDYTRDLAELLPGNYSRRNP</sequence>
<dbReference type="NCBIfam" id="NF033517">
    <property type="entry name" value="transpos_IS66"/>
    <property type="match status" value="1"/>
</dbReference>